<dbReference type="GO" id="GO:0003677">
    <property type="term" value="F:DNA binding"/>
    <property type="evidence" value="ECO:0007669"/>
    <property type="project" value="InterPro"/>
</dbReference>
<reference evidence="2 3" key="1">
    <citation type="submission" date="2019-03" db="EMBL/GenBank/DDBJ databases">
        <title>San Antonio Military Medical Center submission to MRSN (WRAIR), pending publication.</title>
        <authorList>
            <person name="Blyth D.M."/>
            <person name="Mccarthy S.L."/>
            <person name="Schall S.E."/>
            <person name="Stam J.A."/>
            <person name="Ong A.C."/>
            <person name="Mcgann P.T."/>
        </authorList>
    </citation>
    <scope>NUCLEOTIDE SEQUENCE [LARGE SCALE GENOMIC DNA]</scope>
    <source>
        <strain evidence="2 3">MRSN571793</strain>
    </source>
</reference>
<dbReference type="PROSITE" id="PS50943">
    <property type="entry name" value="HTH_CROC1"/>
    <property type="match status" value="1"/>
</dbReference>
<evidence type="ECO:0000259" key="1">
    <source>
        <dbReference type="PROSITE" id="PS50943"/>
    </source>
</evidence>
<dbReference type="SUPFAM" id="SSF47413">
    <property type="entry name" value="lambda repressor-like DNA-binding domains"/>
    <property type="match status" value="1"/>
</dbReference>
<dbReference type="InterPro" id="IPR001387">
    <property type="entry name" value="Cro/C1-type_HTH"/>
</dbReference>
<name>A0A4Y8L1Y8_9BACT</name>
<dbReference type="OrthoDB" id="1004171at2"/>
<dbReference type="STRING" id="1121485.GCA_000426485_03582"/>
<dbReference type="CDD" id="cd00093">
    <property type="entry name" value="HTH_XRE"/>
    <property type="match status" value="1"/>
</dbReference>
<accession>A0A4Y8L1Y8</accession>
<feature type="domain" description="HTH cro/C1-type" evidence="1">
    <location>
        <begin position="3"/>
        <end position="55"/>
    </location>
</feature>
<proteinExistence type="predicted"/>
<sequence>MNIDHILKREKISKVDLAKRMDVSREYLYRILDGNPTLETLEKLAKALGVPVRDLFPEEESSITCPNCGKKFVMEDSHIPDHKNIRGKEYYK</sequence>
<organism evidence="2 3">
    <name type="scientific">Dysgonomonas capnocytophagoides</name>
    <dbReference type="NCBI Taxonomy" id="45254"/>
    <lineage>
        <taxon>Bacteria</taxon>
        <taxon>Pseudomonadati</taxon>
        <taxon>Bacteroidota</taxon>
        <taxon>Bacteroidia</taxon>
        <taxon>Bacteroidales</taxon>
        <taxon>Dysgonomonadaceae</taxon>
        <taxon>Dysgonomonas</taxon>
    </lineage>
</organism>
<comment type="caution">
    <text evidence="2">The sequence shown here is derived from an EMBL/GenBank/DDBJ whole genome shotgun (WGS) entry which is preliminary data.</text>
</comment>
<dbReference type="SMART" id="SM00530">
    <property type="entry name" value="HTH_XRE"/>
    <property type="match status" value="1"/>
</dbReference>
<evidence type="ECO:0000313" key="3">
    <source>
        <dbReference type="Proteomes" id="UP000297861"/>
    </source>
</evidence>
<dbReference type="AlphaFoldDB" id="A0A4Y8L1Y8"/>
<dbReference type="EMBL" id="SOML01000004">
    <property type="protein sequence ID" value="TFD96679.1"/>
    <property type="molecule type" value="Genomic_DNA"/>
</dbReference>
<evidence type="ECO:0000313" key="2">
    <source>
        <dbReference type="EMBL" id="TFD96679.1"/>
    </source>
</evidence>
<keyword evidence="3" id="KW-1185">Reference proteome</keyword>
<dbReference type="Pfam" id="PF01381">
    <property type="entry name" value="HTH_3"/>
    <property type="match status" value="1"/>
</dbReference>
<protein>
    <submittedName>
        <fullName evidence="2">Helix-turn-helix domain-containing protein</fullName>
    </submittedName>
</protein>
<dbReference type="Proteomes" id="UP000297861">
    <property type="component" value="Unassembled WGS sequence"/>
</dbReference>
<dbReference type="RefSeq" id="WP_134436002.1">
    <property type="nucleotide sequence ID" value="NZ_SOML01000004.1"/>
</dbReference>
<dbReference type="InterPro" id="IPR010982">
    <property type="entry name" value="Lambda_DNA-bd_dom_sf"/>
</dbReference>
<dbReference type="Gene3D" id="1.10.260.40">
    <property type="entry name" value="lambda repressor-like DNA-binding domains"/>
    <property type="match status" value="1"/>
</dbReference>
<gene>
    <name evidence="2" type="ORF">E2605_07620</name>
</gene>